<gene>
    <name evidence="2" type="ORF">GW952_30850</name>
</gene>
<dbReference type="EMBL" id="CP048110">
    <property type="protein sequence ID" value="QHS50019.1"/>
    <property type="molecule type" value="Genomic_DNA"/>
</dbReference>
<feature type="chain" id="PRO_5026673669" evidence="1">
    <location>
        <begin position="26"/>
        <end position="629"/>
    </location>
</feature>
<evidence type="ECO:0000313" key="3">
    <source>
        <dbReference type="Proteomes" id="UP000464389"/>
    </source>
</evidence>
<protein>
    <submittedName>
        <fullName evidence="2">Conjugal transfer protein TraN</fullName>
    </submittedName>
</protein>
<keyword evidence="1" id="KW-0732">Signal</keyword>
<proteinExistence type="predicted"/>
<reference evidence="2 3" key="1">
    <citation type="submission" date="2020-01" db="EMBL/GenBank/DDBJ databases">
        <title>Bactrocera dorsalis gut bacteria genome.</title>
        <authorList>
            <person name="Zhang H."/>
            <person name="Cai Z."/>
        </authorList>
    </citation>
    <scope>NUCLEOTIDE SEQUENCE [LARGE SCALE GENOMIC DNA]</scope>
    <source>
        <strain evidence="2 3">BD177</strain>
        <plasmid evidence="2 3">unnamed2</plasmid>
    </source>
</reference>
<evidence type="ECO:0000313" key="2">
    <source>
        <dbReference type="EMBL" id="QHS50019.1"/>
    </source>
</evidence>
<feature type="signal peptide" evidence="1">
    <location>
        <begin position="1"/>
        <end position="25"/>
    </location>
</feature>
<name>A0A6P1V8J3_9ENTR</name>
<dbReference type="RefSeq" id="WP_162122795.1">
    <property type="nucleotide sequence ID" value="NZ_CP048110.1"/>
</dbReference>
<dbReference type="InterPro" id="IPR014121">
    <property type="entry name" value="TraN_Ftype"/>
</dbReference>
<accession>A0A6P1V8J3</accession>
<dbReference type="Pfam" id="PF06986">
    <property type="entry name" value="F_T4SS_TraN"/>
    <property type="match status" value="1"/>
</dbReference>
<dbReference type="AlphaFoldDB" id="A0A6P1V8J3"/>
<sequence>MISRIRCRAGIALAGQVLLSATCQAGNSDFSAGAAFGRSNGSVTRNEMDKAGNNIGDYVPEFDKDKAEQQYGDYYGGVKSSGKDMNAPGAEQLNSTTWGQAIQEHKRKAPDMPGVSAGDDFLKQGQKAIDNAQSMFDPNLCKSVSFDKVTTVKKTCERDLEVTRVCTRTASITGHYENTTEIKQVVIQSRDISFSSSDAGYTGTWRAPVTGQVVSATASYSWNKRLAFGNPGWFMRVATPFGLISMNDDTGSVALSGGAWLAEGAGMVFSVRSRRDQPTADIVWKNQNMRYSFTITLHISVPARKWVPDVVWNTSCPLSKSEGELIRTVCTEPGGTKTLVADGVSYPVTLDCWRYEDTYRSQSATEGTCGALKNNSACTRIGVECSDSDEGICYSQKEIWQCQSPSTGKGQICGDELFCQDGSCVESQAQTNNRFAEAVSALAMLASAGEDAKGDSMDIRVFTGKSQACRKSGLGFSNCCQSGGWGNSVGLAHCSDEEKALGKAREKDITILVGTYCSKKVLGTCLQKKTSYCVFDSKLAKIAQEQGRRGQLGIGFGGASSPDCRGMTVEELSRLRFDKMDFSSFFDELSSKSNVPQDQQLLDRVNNSLKGFTGKFDPDKNQNPSTTIN</sequence>
<geneLocation type="plasmid" evidence="2">
    <name>unnamed2</name>
</geneLocation>
<dbReference type="Proteomes" id="UP000464389">
    <property type="component" value="Plasmid unnamed2"/>
</dbReference>
<keyword evidence="2" id="KW-0614">Plasmid</keyword>
<organism evidence="2 3">
    <name type="scientific">Klebsiella michiganensis</name>
    <dbReference type="NCBI Taxonomy" id="1134687"/>
    <lineage>
        <taxon>Bacteria</taxon>
        <taxon>Pseudomonadati</taxon>
        <taxon>Pseudomonadota</taxon>
        <taxon>Gammaproteobacteria</taxon>
        <taxon>Enterobacterales</taxon>
        <taxon>Enterobacteriaceae</taxon>
        <taxon>Klebsiella/Raoultella group</taxon>
        <taxon>Klebsiella</taxon>
    </lineage>
</organism>
<evidence type="ECO:0000256" key="1">
    <source>
        <dbReference type="SAM" id="SignalP"/>
    </source>
</evidence>